<feature type="binding site" evidence="8">
    <location>
        <position position="168"/>
    </location>
    <ligand>
        <name>UDP-alpha-D-glucose</name>
        <dbReference type="ChEBI" id="CHEBI:58885"/>
    </ligand>
</feature>
<keyword evidence="4 11" id="KW-0812">Transmembrane</keyword>
<evidence type="ECO:0000256" key="7">
    <source>
        <dbReference type="ARBA" id="ARBA00023316"/>
    </source>
</evidence>
<evidence type="ECO:0000256" key="1">
    <source>
        <dbReference type="ARBA" id="ARBA00004127"/>
    </source>
</evidence>
<feature type="binding site" evidence="8">
    <location>
        <position position="139"/>
    </location>
    <ligand>
        <name>UDP-alpha-D-glucose</name>
        <dbReference type="ChEBI" id="CHEBI:58885"/>
    </ligand>
</feature>
<keyword evidence="5 11" id="KW-1133">Transmembrane helix</keyword>
<feature type="transmembrane region" description="Helical" evidence="11">
    <location>
        <begin position="681"/>
        <end position="700"/>
    </location>
</feature>
<feature type="region of interest" description="Disordered" evidence="10">
    <location>
        <begin position="1"/>
        <end position="36"/>
    </location>
</feature>
<dbReference type="Pfam" id="PF03552">
    <property type="entry name" value="Cellulose_synt"/>
    <property type="match status" value="2"/>
</dbReference>
<reference evidence="12" key="2">
    <citation type="submission" date="2008-12" db="EMBL/GenBank/DDBJ databases">
        <title>Improved gene annotation of the rice (Oryza sativa) genomes.</title>
        <authorList>
            <person name="Wang J."/>
            <person name="Li R."/>
            <person name="Fan W."/>
            <person name="Huang Q."/>
            <person name="Zhang J."/>
            <person name="Zhou Y."/>
            <person name="Hu Y."/>
            <person name="Zi S."/>
            <person name="Li J."/>
            <person name="Ni P."/>
            <person name="Zheng H."/>
            <person name="Zhang Y."/>
            <person name="Zhao M."/>
            <person name="Hao Q."/>
            <person name="McDermott J."/>
            <person name="Samudrala R."/>
            <person name="Kristiansen K."/>
            <person name="Wong G.K.-S."/>
        </authorList>
    </citation>
    <scope>NUCLEOTIDE SEQUENCE</scope>
</reference>
<dbReference type="GO" id="GO:0016020">
    <property type="term" value="C:membrane"/>
    <property type="evidence" value="ECO:0007669"/>
    <property type="project" value="InterPro"/>
</dbReference>
<dbReference type="InterPro" id="IPR029044">
    <property type="entry name" value="Nucleotide-diphossugar_trans"/>
</dbReference>
<evidence type="ECO:0000256" key="8">
    <source>
        <dbReference type="PIRSR" id="PIRSR605150-2"/>
    </source>
</evidence>
<evidence type="ECO:0000256" key="10">
    <source>
        <dbReference type="SAM" id="MobiDB-lite"/>
    </source>
</evidence>
<feature type="binding site" evidence="9">
    <location>
        <position position="334"/>
    </location>
    <ligand>
        <name>Mn(2+)</name>
        <dbReference type="ChEBI" id="CHEBI:29035"/>
    </ligand>
</feature>
<dbReference type="Gene3D" id="3.90.550.10">
    <property type="entry name" value="Spore Coat Polysaccharide Biosynthesis Protein SpsA, Chain A"/>
    <property type="match status" value="1"/>
</dbReference>
<dbReference type="GO" id="GO:0071555">
    <property type="term" value="P:cell wall organization"/>
    <property type="evidence" value="ECO:0007669"/>
    <property type="project" value="UniProtKB-KW"/>
</dbReference>
<evidence type="ECO:0000313" key="12">
    <source>
        <dbReference type="EMBL" id="EAZ37560.1"/>
    </source>
</evidence>
<dbReference type="GO" id="GO:0016760">
    <property type="term" value="F:cellulose synthase (UDP-forming) activity"/>
    <property type="evidence" value="ECO:0007669"/>
    <property type="project" value="InterPro"/>
</dbReference>
<feature type="region of interest" description="Disordered" evidence="10">
    <location>
        <begin position="448"/>
        <end position="468"/>
    </location>
</feature>
<dbReference type="GO" id="GO:0071669">
    <property type="term" value="P:plant-type cell wall organization or biogenesis"/>
    <property type="evidence" value="ECO:0007669"/>
    <property type="project" value="UniProtKB-ARBA"/>
</dbReference>
<organism evidence="12">
    <name type="scientific">Oryza sativa subsp. japonica</name>
    <name type="common">Rice</name>
    <dbReference type="NCBI Taxonomy" id="39947"/>
    <lineage>
        <taxon>Eukaryota</taxon>
        <taxon>Viridiplantae</taxon>
        <taxon>Streptophyta</taxon>
        <taxon>Embryophyta</taxon>
        <taxon>Tracheophyta</taxon>
        <taxon>Spermatophyta</taxon>
        <taxon>Magnoliopsida</taxon>
        <taxon>Liliopsida</taxon>
        <taxon>Poales</taxon>
        <taxon>Poaceae</taxon>
        <taxon>BOP clade</taxon>
        <taxon>Oryzoideae</taxon>
        <taxon>Oryzeae</taxon>
        <taxon>Oryzinae</taxon>
        <taxon>Oryza</taxon>
        <taxon>Oryza sativa</taxon>
    </lineage>
</organism>
<keyword evidence="7" id="KW-0961">Cell wall biogenesis/degradation</keyword>
<feature type="transmembrane region" description="Helical" evidence="11">
    <location>
        <begin position="782"/>
        <end position="803"/>
    </location>
</feature>
<dbReference type="GO" id="GO:0030244">
    <property type="term" value="P:cellulose biosynthetic process"/>
    <property type="evidence" value="ECO:0007669"/>
    <property type="project" value="InterPro"/>
</dbReference>
<feature type="region of interest" description="Disordered" evidence="10">
    <location>
        <begin position="579"/>
        <end position="603"/>
    </location>
</feature>
<gene>
    <name evidence="12" type="ORF">OsJ_21890</name>
</gene>
<evidence type="ECO:0000256" key="3">
    <source>
        <dbReference type="ARBA" id="ARBA00022679"/>
    </source>
</evidence>
<evidence type="ECO:0000256" key="4">
    <source>
        <dbReference type="ARBA" id="ARBA00022692"/>
    </source>
</evidence>
<keyword evidence="6 11" id="KW-0472">Membrane</keyword>
<feature type="transmembrane region" description="Helical" evidence="11">
    <location>
        <begin position="849"/>
        <end position="867"/>
    </location>
</feature>
<dbReference type="AlphaFoldDB" id="A3BDC1"/>
<evidence type="ECO:0000256" key="6">
    <source>
        <dbReference type="ARBA" id="ARBA00023136"/>
    </source>
</evidence>
<dbReference type="SUPFAM" id="SSF53448">
    <property type="entry name" value="Nucleotide-diphospho-sugar transferases"/>
    <property type="match status" value="1"/>
</dbReference>
<keyword evidence="2" id="KW-0328">Glycosyltransferase</keyword>
<feature type="transmembrane region" description="Helical" evidence="11">
    <location>
        <begin position="809"/>
        <end position="828"/>
    </location>
</feature>
<feature type="transmembrane region" description="Helical" evidence="11">
    <location>
        <begin position="720"/>
        <end position="746"/>
    </location>
</feature>
<comment type="subcellular location">
    <subcellularLocation>
        <location evidence="1">Endomembrane system</location>
        <topology evidence="1">Multi-pass membrane protein</topology>
    </subcellularLocation>
</comment>
<feature type="compositionally biased region" description="Acidic residues" evidence="10">
    <location>
        <begin position="453"/>
        <end position="465"/>
    </location>
</feature>
<dbReference type="PANTHER" id="PTHR13301">
    <property type="entry name" value="X-BOX TRANSCRIPTION FACTOR-RELATED"/>
    <property type="match status" value="1"/>
</dbReference>
<dbReference type="GO" id="GO:0012505">
    <property type="term" value="C:endomembrane system"/>
    <property type="evidence" value="ECO:0007669"/>
    <property type="project" value="UniProtKB-SubCell"/>
</dbReference>
<accession>A3BDC1</accession>
<sequence>MDGESPEIMPVECPDPEPASSESGDDHDIPEPLSSRLSVPSGELNLYRAAVALRLVLLAAFFRYRVTRPVADAHALWVTSVACELWLAASWLIAQLPKLSPANRVTYLDRLASRYEKGGEASRLAGVDVFVAAADAAREPPLATANTVLSVLAADYPAGGVACYVHDDGADMLVFESLFEAAGFARRWIPFCRRHGVEPRAPELYFARGVDYLRDRAAPSFVKDRRAMKREYEEFKVRMNHLAARARKVPEEGWIMSDGTPWPGNNSRDHPAMIQVLLGHPGDRDVDGGELPRLFYVSREKRPGFRHHGKAGAMNALLRVSAVLTNGAYVLNLDCDHCVNNSSALREAMCFMMDPVAGNRTCFVQFALRDSGGGDSVFFDIEMKCLDGIQGPVYVGSGCCFSRKALYGFEPAAAADDGDDMDTAADWRRMCCFGRGKRMNAMRRSMSAVPLLDSEDDSDEQEEEEAAGRRRRLRAYRAALERHFGQSPAFIASAFEEQGRRRGGDGGSPDATVAPARSLLKEAIHVVSCAFEERTRWGKEVAASPMITSPSAPMMMLMSLFSCRLDGCTAAVSRRGSGCTRAGGRRRTARRRGRRSGGTRAPAPADVLAGASRRAVAAMGILLSRRHSPVWAGRSLGLLQRLGYVARASYPLASLPLTVYCALPAVCLLTGKSTFPSDVSYYDGVLLILLLFSVAASVALELRWSRVPLRAWWRDEKLWMVTATSASLAAVFQGILSACTGIDVAFSTETAASPPKRPAAGNDDGEEEAALASEITMRWTNLLVAPTSVVVANLAGVVAAVAYGVDHGYYQSWGALGAKLALAGWVVAHLQGFLRGLLAPRDRAPPTIAVLWSVVFVSVASLLWVHAASFSAPTAAPTTEQPIL</sequence>
<reference evidence="12" key="1">
    <citation type="journal article" date="2005" name="PLoS Biol.">
        <title>The genomes of Oryza sativa: a history of duplications.</title>
        <authorList>
            <person name="Yu J."/>
            <person name="Wang J."/>
            <person name="Lin W."/>
            <person name="Li S."/>
            <person name="Li H."/>
            <person name="Zhou J."/>
            <person name="Ni P."/>
            <person name="Dong W."/>
            <person name="Hu S."/>
            <person name="Zeng C."/>
            <person name="Zhang J."/>
            <person name="Zhang Y."/>
            <person name="Li R."/>
            <person name="Xu Z."/>
            <person name="Li S."/>
            <person name="Li X."/>
            <person name="Zheng H."/>
            <person name="Cong L."/>
            <person name="Lin L."/>
            <person name="Yin J."/>
            <person name="Geng J."/>
            <person name="Li G."/>
            <person name="Shi J."/>
            <person name="Liu J."/>
            <person name="Lv H."/>
            <person name="Li J."/>
            <person name="Wang J."/>
            <person name="Deng Y."/>
            <person name="Ran L."/>
            <person name="Shi X."/>
            <person name="Wang X."/>
            <person name="Wu Q."/>
            <person name="Li C."/>
            <person name="Ren X."/>
            <person name="Wang J."/>
            <person name="Wang X."/>
            <person name="Li D."/>
            <person name="Liu D."/>
            <person name="Zhang X."/>
            <person name="Ji Z."/>
            <person name="Zhao W."/>
            <person name="Sun Y."/>
            <person name="Zhang Z."/>
            <person name="Bao J."/>
            <person name="Han Y."/>
            <person name="Dong L."/>
            <person name="Ji J."/>
            <person name="Chen P."/>
            <person name="Wu S."/>
            <person name="Liu J."/>
            <person name="Xiao Y."/>
            <person name="Bu D."/>
            <person name="Tan J."/>
            <person name="Yang L."/>
            <person name="Ye C."/>
            <person name="Zhang J."/>
            <person name="Xu J."/>
            <person name="Zhou Y."/>
            <person name="Yu Y."/>
            <person name="Zhang B."/>
            <person name="Zhuang S."/>
            <person name="Wei H."/>
            <person name="Liu B."/>
            <person name="Lei M."/>
            <person name="Yu H."/>
            <person name="Li Y."/>
            <person name="Xu H."/>
            <person name="Wei S."/>
            <person name="He X."/>
            <person name="Fang L."/>
            <person name="Zhang Z."/>
            <person name="Zhang Y."/>
            <person name="Huang X."/>
            <person name="Su Z."/>
            <person name="Tong W."/>
            <person name="Li J."/>
            <person name="Tong Z."/>
            <person name="Li S."/>
            <person name="Ye J."/>
            <person name="Wang L."/>
            <person name="Fang L."/>
            <person name="Lei T."/>
            <person name="Chen C."/>
            <person name="Chen H."/>
            <person name="Xu Z."/>
            <person name="Li H."/>
            <person name="Huang H."/>
            <person name="Zhang F."/>
            <person name="Xu H."/>
            <person name="Li N."/>
            <person name="Zhao C."/>
            <person name="Li S."/>
            <person name="Dong L."/>
            <person name="Huang Y."/>
            <person name="Li L."/>
            <person name="Xi Y."/>
            <person name="Qi Q."/>
            <person name="Li W."/>
            <person name="Zhang B."/>
            <person name="Hu W."/>
            <person name="Zhang Y."/>
            <person name="Tian X."/>
            <person name="Jiao Y."/>
            <person name="Liang X."/>
            <person name="Jin J."/>
            <person name="Gao L."/>
            <person name="Zheng W."/>
            <person name="Hao B."/>
            <person name="Liu S."/>
            <person name="Wang W."/>
            <person name="Yuan L."/>
            <person name="Cao M."/>
            <person name="McDermott J."/>
            <person name="Samudrala R."/>
            <person name="Wang J."/>
            <person name="Wong G.K."/>
            <person name="Yang H."/>
        </authorList>
    </citation>
    <scope>NUCLEOTIDE SEQUENCE [LARGE SCALE GENOMIC DNA]</scope>
</reference>
<feature type="compositionally biased region" description="Basic residues" evidence="10">
    <location>
        <begin position="583"/>
        <end position="597"/>
    </location>
</feature>
<dbReference type="InterPro" id="IPR005150">
    <property type="entry name" value="Cellulose_synth"/>
</dbReference>
<feature type="transmembrane region" description="Helical" evidence="11">
    <location>
        <begin position="648"/>
        <end position="669"/>
    </location>
</feature>
<protein>
    <submittedName>
        <fullName evidence="12">Uncharacterized protein</fullName>
    </submittedName>
</protein>
<evidence type="ECO:0000256" key="11">
    <source>
        <dbReference type="SAM" id="Phobius"/>
    </source>
</evidence>
<dbReference type="Proteomes" id="UP000007752">
    <property type="component" value="Chromosome 6"/>
</dbReference>
<keyword evidence="3" id="KW-0808">Transferase</keyword>
<proteinExistence type="predicted"/>
<evidence type="ECO:0000256" key="2">
    <source>
        <dbReference type="ARBA" id="ARBA00022676"/>
    </source>
</evidence>
<name>A3BDC1_ORYSJ</name>
<dbReference type="EMBL" id="CM000143">
    <property type="protein sequence ID" value="EAZ37560.1"/>
    <property type="molecule type" value="Genomic_DNA"/>
</dbReference>
<evidence type="ECO:0000256" key="9">
    <source>
        <dbReference type="PIRSR" id="PIRSR605150-3"/>
    </source>
</evidence>
<dbReference type="FunFam" id="3.90.550.10:FF:000387">
    <property type="entry name" value="Putative cellulose synthase A catalytic subunit 11 [UDP-forming]"/>
    <property type="match status" value="1"/>
</dbReference>
<feature type="binding site" evidence="9">
    <location>
        <position position="310"/>
    </location>
    <ligand>
        <name>Mn(2+)</name>
        <dbReference type="ChEBI" id="CHEBI:29035"/>
    </ligand>
</feature>
<evidence type="ECO:0000256" key="5">
    <source>
        <dbReference type="ARBA" id="ARBA00022989"/>
    </source>
</evidence>